<keyword evidence="5" id="KW-0175">Coiled coil</keyword>
<dbReference type="GO" id="GO:0003677">
    <property type="term" value="F:DNA binding"/>
    <property type="evidence" value="ECO:0007669"/>
    <property type="project" value="TreeGrafter"/>
</dbReference>
<dbReference type="GO" id="GO:0005634">
    <property type="term" value="C:nucleus"/>
    <property type="evidence" value="ECO:0007669"/>
    <property type="project" value="TreeGrafter"/>
</dbReference>
<dbReference type="GO" id="GO:0008278">
    <property type="term" value="C:cohesin complex"/>
    <property type="evidence" value="ECO:0007669"/>
    <property type="project" value="TreeGrafter"/>
</dbReference>
<evidence type="ECO:0000256" key="3">
    <source>
        <dbReference type="ARBA" id="ARBA00023242"/>
    </source>
</evidence>
<evidence type="ECO:0000256" key="4">
    <source>
        <dbReference type="ARBA" id="ARBA00023306"/>
    </source>
</evidence>
<sequence length="175" mass="21299">NTLTSQIESYEEEIRSIQERIEQINPRIREITEQMQKRISLIEKHKFDKDKVEDEVFRDFCREINVENIRQFEDRDLKNQEIRKVKRFDLEMQIDRINSNLEFEKSRDIITNVSRWMDVVRADEENFRNAINEEEKCRREIEEGQDAIKDFEVQKSSLKKKLDVVEGELSKCRKE</sequence>
<evidence type="ECO:0000256" key="2">
    <source>
        <dbReference type="ARBA" id="ARBA00022776"/>
    </source>
</evidence>
<dbReference type="GO" id="GO:0007062">
    <property type="term" value="P:sister chromatid cohesion"/>
    <property type="evidence" value="ECO:0007669"/>
    <property type="project" value="TreeGrafter"/>
</dbReference>
<dbReference type="EMBL" id="GECZ01025108">
    <property type="protein sequence ID" value="JAS44661.1"/>
    <property type="molecule type" value="Transcribed_RNA"/>
</dbReference>
<feature type="coiled-coil region" evidence="5">
    <location>
        <begin position="141"/>
        <end position="175"/>
    </location>
</feature>
<evidence type="ECO:0000313" key="6">
    <source>
        <dbReference type="EMBL" id="JAS44661.1"/>
    </source>
</evidence>
<reference evidence="6" key="1">
    <citation type="submission" date="2015-11" db="EMBL/GenBank/DDBJ databases">
        <title>De novo transcriptome assembly of four potential Pierce s Disease insect vectors from Arizona vineyards.</title>
        <authorList>
            <person name="Tassone E.E."/>
        </authorList>
    </citation>
    <scope>NUCLEOTIDE SEQUENCE</scope>
</reference>
<dbReference type="PANTHER" id="PTHR18937">
    <property type="entry name" value="STRUCTURAL MAINTENANCE OF CHROMOSOMES SMC FAMILY MEMBER"/>
    <property type="match status" value="1"/>
</dbReference>
<protein>
    <submittedName>
        <fullName evidence="6">Uncharacterized protein</fullName>
    </submittedName>
</protein>
<dbReference type="GO" id="GO:0051301">
    <property type="term" value="P:cell division"/>
    <property type="evidence" value="ECO:0007669"/>
    <property type="project" value="UniProtKB-KW"/>
</dbReference>
<dbReference type="AlphaFoldDB" id="A0A1B6F3K5"/>
<keyword evidence="3" id="KW-0539">Nucleus</keyword>
<evidence type="ECO:0000256" key="5">
    <source>
        <dbReference type="SAM" id="Coils"/>
    </source>
</evidence>
<feature type="non-terminal residue" evidence="6">
    <location>
        <position position="175"/>
    </location>
</feature>
<gene>
    <name evidence="6" type="ORF">g.47711</name>
</gene>
<proteinExistence type="predicted"/>
<keyword evidence="4" id="KW-0131">Cell cycle</keyword>
<feature type="non-terminal residue" evidence="6">
    <location>
        <position position="1"/>
    </location>
</feature>
<organism evidence="6">
    <name type="scientific">Cuerna arida</name>
    <dbReference type="NCBI Taxonomy" id="1464854"/>
    <lineage>
        <taxon>Eukaryota</taxon>
        <taxon>Metazoa</taxon>
        <taxon>Ecdysozoa</taxon>
        <taxon>Arthropoda</taxon>
        <taxon>Hexapoda</taxon>
        <taxon>Insecta</taxon>
        <taxon>Pterygota</taxon>
        <taxon>Neoptera</taxon>
        <taxon>Paraneoptera</taxon>
        <taxon>Hemiptera</taxon>
        <taxon>Auchenorrhyncha</taxon>
        <taxon>Membracoidea</taxon>
        <taxon>Cicadellidae</taxon>
        <taxon>Cicadellinae</taxon>
        <taxon>Proconiini</taxon>
        <taxon>Cuerna</taxon>
    </lineage>
</organism>
<dbReference type="PANTHER" id="PTHR18937:SF12">
    <property type="entry name" value="STRUCTURAL MAINTENANCE OF CHROMOSOMES PROTEIN"/>
    <property type="match status" value="1"/>
</dbReference>
<accession>A0A1B6F3K5</accession>
<evidence type="ECO:0000256" key="1">
    <source>
        <dbReference type="ARBA" id="ARBA00022618"/>
    </source>
</evidence>
<keyword evidence="1" id="KW-0132">Cell division</keyword>
<name>A0A1B6F3K5_9HEMI</name>
<keyword evidence="2" id="KW-0498">Mitosis</keyword>